<protein>
    <recommendedName>
        <fullName evidence="1">Alpha-L-glutamate ligase-related protein ATP-grasp domain-containing protein</fullName>
    </recommendedName>
</protein>
<dbReference type="SUPFAM" id="SSF56059">
    <property type="entry name" value="Glutathione synthetase ATP-binding domain-like"/>
    <property type="match status" value="1"/>
</dbReference>
<accession>A0A0C2HKD2</accession>
<evidence type="ECO:0000313" key="3">
    <source>
        <dbReference type="Proteomes" id="UP000035068"/>
    </source>
</evidence>
<keyword evidence="3" id="KW-1185">Reference proteome</keyword>
<dbReference type="EMBL" id="JWJD01000010">
    <property type="protein sequence ID" value="KIH75480.1"/>
    <property type="molecule type" value="Genomic_DNA"/>
</dbReference>
<comment type="caution">
    <text evidence="2">The sequence shown here is derived from an EMBL/GenBank/DDBJ whole genome shotgun (WGS) entry which is preliminary data.</text>
</comment>
<gene>
    <name evidence="2" type="ORF">GFER_16105</name>
</gene>
<dbReference type="Proteomes" id="UP000035068">
    <property type="component" value="Unassembled WGS sequence"/>
</dbReference>
<evidence type="ECO:0000313" key="2">
    <source>
        <dbReference type="EMBL" id="KIH75480.1"/>
    </source>
</evidence>
<dbReference type="RefSeq" id="WP_040101040.1">
    <property type="nucleotide sequence ID" value="NZ_JWJD01000010.1"/>
</dbReference>
<feature type="domain" description="Alpha-L-glutamate ligase-related protein ATP-grasp" evidence="1">
    <location>
        <begin position="85"/>
        <end position="340"/>
    </location>
</feature>
<dbReference type="Pfam" id="PF14397">
    <property type="entry name" value="ATPgrasp_ST"/>
    <property type="match status" value="1"/>
</dbReference>
<proteinExistence type="predicted"/>
<sequence length="360" mass="39825">MASPGGGLSKSLAWRVKLFSLANKTSVGASRNNPFTYMGCMCKSYSLYRKHGFLPDEAMKLGLLNSKDGVEGNFISKIQLVARQKFLNHPSFQEMTEDKAVFYTFCSRMGLPTPRLLALFFSASSGMQWGQRPLAGESQWVDFFDNYCPPEFVVKPSLGVYGEGILFVEKNSPGYSGAELFRTLQTHPKYHSFVIQECLQNHPAIMAISPKRGLQTVRVITFVKEDLSVEILMAYLKPIVGENRIDNHSKGFTGNLLCQINLSDGTLGDLVMVGQEGVIKLEAHPDTGSVFKGQKMPLWDELCGLARSAAKGFLPMRAIGWDVAVTPEGPLIIEGNARWDPPKFGNIEFLMCSMGDSEKV</sequence>
<name>A0A0C2HKD2_9BACT</name>
<organism evidence="2 3">
    <name type="scientific">Geoalkalibacter ferrihydriticus DSM 17813</name>
    <dbReference type="NCBI Taxonomy" id="1121915"/>
    <lineage>
        <taxon>Bacteria</taxon>
        <taxon>Pseudomonadati</taxon>
        <taxon>Thermodesulfobacteriota</taxon>
        <taxon>Desulfuromonadia</taxon>
        <taxon>Desulfuromonadales</taxon>
        <taxon>Geoalkalibacteraceae</taxon>
        <taxon>Geoalkalibacter</taxon>
    </lineage>
</organism>
<dbReference type="AlphaFoldDB" id="A0A0C2HKD2"/>
<reference evidence="2 3" key="1">
    <citation type="submission" date="2014-12" db="EMBL/GenBank/DDBJ databases">
        <title>Genomes of Geoalkalibacter ferrihydriticus and Geoalkalibacter subterraneus, two haloalkaliphilic metal-reducing members of the Geobacteraceae.</title>
        <authorList>
            <person name="Badalamenti J.P."/>
            <person name="Torres C.I."/>
            <person name="Krajmalnik-Brown R."/>
            <person name="Bond D.R."/>
        </authorList>
    </citation>
    <scope>NUCLEOTIDE SEQUENCE [LARGE SCALE GENOMIC DNA]</scope>
    <source>
        <strain evidence="2 3">DSM 17813</strain>
    </source>
</reference>
<evidence type="ECO:0000259" key="1">
    <source>
        <dbReference type="Pfam" id="PF14397"/>
    </source>
</evidence>
<dbReference type="InterPro" id="IPR039523">
    <property type="entry name" value="RimK-rel_E_lig_ATP-grasp"/>
</dbReference>